<accession>A0A0D1EHR8</accession>
<reference evidence="2 3" key="1">
    <citation type="submission" date="2015-02" db="EMBL/GenBank/DDBJ databases">
        <title>Genome Sequence of Jannaschia aquimarina DSM28248, a member of the Roseobacter clade.</title>
        <authorList>
            <person name="Voget S."/>
            <person name="Daniel R."/>
        </authorList>
    </citation>
    <scope>NUCLEOTIDE SEQUENCE [LARGE SCALE GENOMIC DNA]</scope>
    <source>
        <strain evidence="2 3">GSW-M26</strain>
    </source>
</reference>
<evidence type="ECO:0000256" key="1">
    <source>
        <dbReference type="SAM" id="SignalP"/>
    </source>
</evidence>
<dbReference type="EMBL" id="JYFE01000034">
    <property type="protein sequence ID" value="KIT16431.1"/>
    <property type="molecule type" value="Genomic_DNA"/>
</dbReference>
<dbReference type="PATRIC" id="fig|935700.4.peg.1885"/>
<dbReference type="RefSeq" id="WP_141134320.1">
    <property type="nucleotide sequence ID" value="NZ_FZPF01000003.1"/>
</dbReference>
<sequence length="50" mass="5243">MIRSVLLLLMLAACGVDGDPVPPSEVEDAEQRRTGITISGTVEAGIASRF</sequence>
<feature type="signal peptide" evidence="1">
    <location>
        <begin position="1"/>
        <end position="18"/>
    </location>
</feature>
<proteinExistence type="predicted"/>
<protein>
    <recommendedName>
        <fullName evidence="4">Argininosuccinate lyase</fullName>
    </recommendedName>
</protein>
<evidence type="ECO:0008006" key="4">
    <source>
        <dbReference type="Google" id="ProtNLM"/>
    </source>
</evidence>
<name>A0A0D1EHR8_9RHOB</name>
<comment type="caution">
    <text evidence="2">The sequence shown here is derived from an EMBL/GenBank/DDBJ whole genome shotgun (WGS) entry which is preliminary data.</text>
</comment>
<feature type="chain" id="PRO_5002230313" description="Argininosuccinate lyase" evidence="1">
    <location>
        <begin position="19"/>
        <end position="50"/>
    </location>
</feature>
<evidence type="ECO:0000313" key="3">
    <source>
        <dbReference type="Proteomes" id="UP000032232"/>
    </source>
</evidence>
<dbReference type="AlphaFoldDB" id="A0A0D1EHR8"/>
<organism evidence="2 3">
    <name type="scientific">Jannaschia aquimarina</name>
    <dbReference type="NCBI Taxonomy" id="935700"/>
    <lineage>
        <taxon>Bacteria</taxon>
        <taxon>Pseudomonadati</taxon>
        <taxon>Pseudomonadota</taxon>
        <taxon>Alphaproteobacteria</taxon>
        <taxon>Rhodobacterales</taxon>
        <taxon>Roseobacteraceae</taxon>
        <taxon>Jannaschia</taxon>
    </lineage>
</organism>
<evidence type="ECO:0000313" key="2">
    <source>
        <dbReference type="EMBL" id="KIT16431.1"/>
    </source>
</evidence>
<keyword evidence="1" id="KW-0732">Signal</keyword>
<keyword evidence="3" id="KW-1185">Reference proteome</keyword>
<dbReference type="STRING" id="935700.jaqu_18180"/>
<gene>
    <name evidence="2" type="ORF">jaqu_18180</name>
</gene>
<dbReference type="OrthoDB" id="7690651at2"/>
<dbReference type="Proteomes" id="UP000032232">
    <property type="component" value="Unassembled WGS sequence"/>
</dbReference>